<organism evidence="2 3">
    <name type="scientific">Fusarium oxysporum f. sp. narcissi</name>
    <dbReference type="NCBI Taxonomy" id="451672"/>
    <lineage>
        <taxon>Eukaryota</taxon>
        <taxon>Fungi</taxon>
        <taxon>Dikarya</taxon>
        <taxon>Ascomycota</taxon>
        <taxon>Pezizomycotina</taxon>
        <taxon>Sordariomycetes</taxon>
        <taxon>Hypocreomycetidae</taxon>
        <taxon>Hypocreales</taxon>
        <taxon>Nectriaceae</taxon>
        <taxon>Fusarium</taxon>
        <taxon>Fusarium oxysporum species complex</taxon>
    </lineage>
</organism>
<proteinExistence type="predicted"/>
<evidence type="ECO:0000313" key="3">
    <source>
        <dbReference type="Proteomes" id="UP000290540"/>
    </source>
</evidence>
<comment type="caution">
    <text evidence="2">The sequence shown here is derived from an EMBL/GenBank/DDBJ whole genome shotgun (WGS) entry which is preliminary data.</text>
</comment>
<reference evidence="2 3" key="1">
    <citation type="submission" date="2016-12" db="EMBL/GenBank/DDBJ databases">
        <title>Draft genome sequence of Fusarium oxysporum causing rot on Narcissus.</title>
        <authorList>
            <person name="Armitage A.D."/>
            <person name="Taylor A."/>
            <person name="Clarkson J.P."/>
            <person name="Harrison R.J."/>
            <person name="Jackson A.C."/>
        </authorList>
    </citation>
    <scope>NUCLEOTIDE SEQUENCE [LARGE SCALE GENOMIC DNA]</scope>
    <source>
        <strain evidence="2 3">N139</strain>
    </source>
</reference>
<accession>A0A4Q2UUX4</accession>
<protein>
    <submittedName>
        <fullName evidence="2">Uncharacterized protein</fullName>
    </submittedName>
</protein>
<evidence type="ECO:0000313" key="2">
    <source>
        <dbReference type="EMBL" id="RYC77724.1"/>
    </source>
</evidence>
<evidence type="ECO:0000256" key="1">
    <source>
        <dbReference type="SAM" id="MobiDB-lite"/>
    </source>
</evidence>
<dbReference type="AlphaFoldDB" id="A0A4Q2UUX4"/>
<dbReference type="Proteomes" id="UP000290540">
    <property type="component" value="Unassembled WGS sequence"/>
</dbReference>
<name>A0A4Q2UUX4_FUSOX</name>
<gene>
    <name evidence="2" type="ORF">BFJ63_vAg19402</name>
</gene>
<feature type="compositionally biased region" description="Acidic residues" evidence="1">
    <location>
        <begin position="70"/>
        <end position="80"/>
    </location>
</feature>
<feature type="region of interest" description="Disordered" evidence="1">
    <location>
        <begin position="51"/>
        <end position="80"/>
    </location>
</feature>
<sequence length="321" mass="36653">MTKYRSVGHRYLSFCWRSYRIGREEAFRRWAVQFTDEQWSLLHDVDEELEGDTFPSSRDSGFCSGRNVDTDDEEEDEDEEVGECEEEIDDGGISSPVHNALDRAIFRFIVSSIKTEVGGNAYTNPLLCFCAALGIRQRPLGYTEPHLYTGMLAGRLWWARLFFLEDAFEDEPQDQDEVGVKAVLSFKEQHAAWMCVGSHTVISTIIGWMAYGKGHRQKMGGQPSIRWADDEEALFHMGEEVNIEKFTRTLRGQVTEAHKMLDRLFGGSWQQNVNGMIDMGRISDSMVRLGAKQTTIQHIIGSKARPVEPVTRQRDDQVRLS</sequence>
<dbReference type="EMBL" id="MQTW01001872">
    <property type="protein sequence ID" value="RYC77724.1"/>
    <property type="molecule type" value="Genomic_DNA"/>
</dbReference>